<evidence type="ECO:0000259" key="4">
    <source>
        <dbReference type="Pfam" id="PF17137"/>
    </source>
</evidence>
<gene>
    <name evidence="6" type="ORF">SAMN04488542_1267</name>
</gene>
<feature type="domain" description="Glycosyl hydrolase family 31 C-terminal" evidence="5">
    <location>
        <begin position="525"/>
        <end position="609"/>
    </location>
</feature>
<dbReference type="CDD" id="cd14752">
    <property type="entry name" value="GH31_N"/>
    <property type="match status" value="1"/>
</dbReference>
<dbReference type="GO" id="GO:0004553">
    <property type="term" value="F:hydrolase activity, hydrolyzing O-glycosyl compounds"/>
    <property type="evidence" value="ECO:0007669"/>
    <property type="project" value="InterPro"/>
</dbReference>
<dbReference type="Gene3D" id="3.20.20.80">
    <property type="entry name" value="Glycosidases"/>
    <property type="match status" value="1"/>
</dbReference>
<evidence type="ECO:0000313" key="6">
    <source>
        <dbReference type="EMBL" id="SDG10156.1"/>
    </source>
</evidence>
<keyword evidence="2" id="KW-0326">Glycosidase</keyword>
<dbReference type="Gene3D" id="2.60.40.1760">
    <property type="entry name" value="glycosyl hydrolase (family 31)"/>
    <property type="match status" value="1"/>
</dbReference>
<evidence type="ECO:0000313" key="7">
    <source>
        <dbReference type="Proteomes" id="UP000198972"/>
    </source>
</evidence>
<dbReference type="SUPFAM" id="SSF51445">
    <property type="entry name" value="(Trans)glycosidases"/>
    <property type="match status" value="1"/>
</dbReference>
<dbReference type="AlphaFoldDB" id="A0A1G7RH47"/>
<evidence type="ECO:0000259" key="5">
    <source>
        <dbReference type="Pfam" id="PF21365"/>
    </source>
</evidence>
<protein>
    <submittedName>
        <fullName evidence="6">Alpha-D-xyloside xylohydrolase</fullName>
    </submittedName>
</protein>
<dbReference type="Pfam" id="PF01055">
    <property type="entry name" value="Glyco_hydro_31_2nd"/>
    <property type="match status" value="1"/>
</dbReference>
<dbReference type="RefSeq" id="WP_091234218.1">
    <property type="nucleotide sequence ID" value="NZ_FNBG01000026.1"/>
</dbReference>
<dbReference type="PANTHER" id="PTHR43863:SF2">
    <property type="entry name" value="MALTASE-GLUCOAMYLASE"/>
    <property type="match status" value="1"/>
</dbReference>
<proteinExistence type="inferred from homology"/>
<dbReference type="CDD" id="cd06592">
    <property type="entry name" value="GH31_NET37"/>
    <property type="match status" value="1"/>
</dbReference>
<dbReference type="GO" id="GO:0030246">
    <property type="term" value="F:carbohydrate binding"/>
    <property type="evidence" value="ECO:0007669"/>
    <property type="project" value="InterPro"/>
</dbReference>
<keyword evidence="2 6" id="KW-0378">Hydrolase</keyword>
<dbReference type="OrthoDB" id="176168at2"/>
<dbReference type="Pfam" id="PF17137">
    <property type="entry name" value="DUF5110"/>
    <property type="match status" value="1"/>
</dbReference>
<accession>A0A1G7RH47</accession>
<feature type="domain" description="DUF5110" evidence="4">
    <location>
        <begin position="626"/>
        <end position="684"/>
    </location>
</feature>
<dbReference type="InterPro" id="IPR051816">
    <property type="entry name" value="Glycosyl_Hydrolase_31"/>
</dbReference>
<evidence type="ECO:0000256" key="2">
    <source>
        <dbReference type="RuleBase" id="RU361185"/>
    </source>
</evidence>
<keyword evidence="7" id="KW-1185">Reference proteome</keyword>
<organism evidence="6 7">
    <name type="scientific">Fontibacillus panacisegetis</name>
    <dbReference type="NCBI Taxonomy" id="670482"/>
    <lineage>
        <taxon>Bacteria</taxon>
        <taxon>Bacillati</taxon>
        <taxon>Bacillota</taxon>
        <taxon>Bacilli</taxon>
        <taxon>Bacillales</taxon>
        <taxon>Paenibacillaceae</taxon>
        <taxon>Fontibacillus</taxon>
    </lineage>
</organism>
<dbReference type="InterPro" id="IPR048395">
    <property type="entry name" value="Glyco_hydro_31_C"/>
</dbReference>
<dbReference type="GO" id="GO:0005975">
    <property type="term" value="P:carbohydrate metabolic process"/>
    <property type="evidence" value="ECO:0007669"/>
    <property type="project" value="InterPro"/>
</dbReference>
<dbReference type="Gene3D" id="2.60.40.1180">
    <property type="entry name" value="Golgi alpha-mannosidase II"/>
    <property type="match status" value="2"/>
</dbReference>
<dbReference type="InterPro" id="IPR013780">
    <property type="entry name" value="Glyco_hydro_b"/>
</dbReference>
<evidence type="ECO:0000256" key="1">
    <source>
        <dbReference type="ARBA" id="ARBA00007806"/>
    </source>
</evidence>
<evidence type="ECO:0000259" key="3">
    <source>
        <dbReference type="Pfam" id="PF01055"/>
    </source>
</evidence>
<reference evidence="6 7" key="1">
    <citation type="submission" date="2016-10" db="EMBL/GenBank/DDBJ databases">
        <authorList>
            <person name="de Groot N.N."/>
        </authorList>
    </citation>
    <scope>NUCLEOTIDE SEQUENCE [LARGE SCALE GENOMIC DNA]</scope>
    <source>
        <strain evidence="6 7">DSM 28129</strain>
    </source>
</reference>
<dbReference type="PANTHER" id="PTHR43863">
    <property type="entry name" value="HYDROLASE, PUTATIVE (AFU_ORTHOLOGUE AFUA_1G03140)-RELATED"/>
    <property type="match status" value="1"/>
</dbReference>
<dbReference type="SUPFAM" id="SSF51011">
    <property type="entry name" value="Glycosyl hydrolase domain"/>
    <property type="match status" value="1"/>
</dbReference>
<dbReference type="Pfam" id="PF21365">
    <property type="entry name" value="Glyco_hydro_31_3rd"/>
    <property type="match status" value="1"/>
</dbReference>
<dbReference type="InterPro" id="IPR000322">
    <property type="entry name" value="Glyco_hydro_31_TIM"/>
</dbReference>
<dbReference type="EMBL" id="FNBG01000026">
    <property type="protein sequence ID" value="SDG10156.1"/>
    <property type="molecule type" value="Genomic_DNA"/>
</dbReference>
<feature type="domain" description="Glycoside hydrolase family 31 TIM barrel" evidence="3">
    <location>
        <begin position="204"/>
        <end position="517"/>
    </location>
</feature>
<comment type="similarity">
    <text evidence="1 2">Belongs to the glycosyl hydrolase 31 family.</text>
</comment>
<name>A0A1G7RH47_9BACL</name>
<dbReference type="InterPro" id="IPR017853">
    <property type="entry name" value="GH"/>
</dbReference>
<dbReference type="InterPro" id="IPR033403">
    <property type="entry name" value="DUF5110"/>
</dbReference>
<dbReference type="STRING" id="670482.SAMN04488542_1267"/>
<dbReference type="Proteomes" id="UP000198972">
    <property type="component" value="Unassembled WGS sequence"/>
</dbReference>
<dbReference type="SUPFAM" id="SSF74650">
    <property type="entry name" value="Galactose mutarotase-like"/>
    <property type="match status" value="1"/>
</dbReference>
<dbReference type="InterPro" id="IPR011013">
    <property type="entry name" value="Gal_mutarotase_sf_dom"/>
</dbReference>
<sequence length="691" mass="79208">MEKIANGIWKFRWGEPEKYTPTALREFDILHEALERLTCKGETPIRPNDINVTISQRGVQIELPLQEGEQVYGFGLQLHRVNHTGRKKMIRVNSDPVADTGDSHAPTPFYVTTSGYGVLVDTSRYATFYCGTNLRKGDSASKKNERKTVGTSEIELYGYQTAEGNRTVLVDVPSAAGIDVYLFEGPDLLSAVQRYVLFSGGGCLPPMWGLGMWYRAYSAAQKEDVMRLAEGFRKDQMPVDVFGFEPGWQTQAYSCSFLWDEERFPNHQAMLEQLYDMNYRVNLWEHLFVHPTSPMYDKLLDYSGNYEVWEGLVPDLSIEKARKVFAEHHLETFVNRGISGFKLDECDSSDYVHSNWSFPDAAVFPSGMDGEQMHNQLGTLYQSTLLEPFEVSGRRTYSQVRSSGALASPYPFVLYSDLYDHKDFIRGVVNAGFSGLLWTPEVRQASSIEDLIRRIQTVVFSPMALLNCWQIPNPPWLQVDGEKNKAGEFMEDYKWVQETCRELFELRMSLVPYLYTAFARYLKEGVPPFRALVMDYPDDEHTYNIDDAYMMGDSILVAPLVTGAREREVYLPRGDWRDFWTHERYKGGRAYTFSPELKRLPVFVKDNTLLPLAKPLQYIADDSEFELAVRVYGSSPADFLLYEDDGFSLQHREGHYNWIHLSYGKEGKGNAERRGNFAGSKYTITSWERLG</sequence>